<dbReference type="AlphaFoldDB" id="A0A803MVK7"/>
<dbReference type="Pfam" id="PF14868">
    <property type="entry name" value="DUF4487"/>
    <property type="match status" value="1"/>
</dbReference>
<dbReference type="Gramene" id="AUR62035934-RA">
    <property type="protein sequence ID" value="AUR62035934-RA:cds"/>
    <property type="gene ID" value="AUR62035934"/>
</dbReference>
<dbReference type="EnsemblPlants" id="AUR62035934-RA">
    <property type="protein sequence ID" value="AUR62035934-RA:cds"/>
    <property type="gene ID" value="AUR62035934"/>
</dbReference>
<organism evidence="1 2">
    <name type="scientific">Chenopodium quinoa</name>
    <name type="common">Quinoa</name>
    <dbReference type="NCBI Taxonomy" id="63459"/>
    <lineage>
        <taxon>Eukaryota</taxon>
        <taxon>Viridiplantae</taxon>
        <taxon>Streptophyta</taxon>
        <taxon>Embryophyta</taxon>
        <taxon>Tracheophyta</taxon>
        <taxon>Spermatophyta</taxon>
        <taxon>Magnoliopsida</taxon>
        <taxon>eudicotyledons</taxon>
        <taxon>Gunneridae</taxon>
        <taxon>Pentapetalae</taxon>
        <taxon>Caryophyllales</taxon>
        <taxon>Chenopodiaceae</taxon>
        <taxon>Chenopodioideae</taxon>
        <taxon>Atripliceae</taxon>
        <taxon>Chenopodium</taxon>
    </lineage>
</organism>
<reference evidence="1" key="1">
    <citation type="journal article" date="2017" name="Nature">
        <title>The genome of Chenopodium quinoa.</title>
        <authorList>
            <person name="Jarvis D.E."/>
            <person name="Ho Y.S."/>
            <person name="Lightfoot D.J."/>
            <person name="Schmoeckel S.M."/>
            <person name="Li B."/>
            <person name="Borm T.J.A."/>
            <person name="Ohyanagi H."/>
            <person name="Mineta K."/>
            <person name="Michell C.T."/>
            <person name="Saber N."/>
            <person name="Kharbatia N.M."/>
            <person name="Rupper R.R."/>
            <person name="Sharp A.R."/>
            <person name="Dally N."/>
            <person name="Boughton B.A."/>
            <person name="Woo Y.H."/>
            <person name="Gao G."/>
            <person name="Schijlen E.G.W.M."/>
            <person name="Guo X."/>
            <person name="Momin A.A."/>
            <person name="Negrao S."/>
            <person name="Al-Babili S."/>
            <person name="Gehring C."/>
            <person name="Roessner U."/>
            <person name="Jung C."/>
            <person name="Murphy K."/>
            <person name="Arold S.T."/>
            <person name="Gojobori T."/>
            <person name="van der Linden C.G."/>
            <person name="van Loo E.N."/>
            <person name="Jellen E.N."/>
            <person name="Maughan P.J."/>
            <person name="Tester M."/>
        </authorList>
    </citation>
    <scope>NUCLEOTIDE SEQUENCE [LARGE SCALE GENOMIC DNA]</scope>
    <source>
        <strain evidence="1">cv. PI 614886</strain>
    </source>
</reference>
<reference evidence="1" key="2">
    <citation type="submission" date="2021-03" db="UniProtKB">
        <authorList>
            <consortium name="EnsemblPlants"/>
        </authorList>
    </citation>
    <scope>IDENTIFICATION</scope>
</reference>
<protein>
    <submittedName>
        <fullName evidence="1">Uncharacterized protein</fullName>
    </submittedName>
</protein>
<proteinExistence type="predicted"/>
<evidence type="ECO:0000313" key="2">
    <source>
        <dbReference type="Proteomes" id="UP000596660"/>
    </source>
</evidence>
<dbReference type="Proteomes" id="UP000596660">
    <property type="component" value="Unplaced"/>
</dbReference>
<dbReference type="OMA" id="MELWCFM"/>
<dbReference type="InterPro" id="IPR027902">
    <property type="entry name" value="DUF4487"/>
</dbReference>
<dbReference type="GO" id="GO:0045128">
    <property type="term" value="P:negative regulation of reciprocal meiotic recombination"/>
    <property type="evidence" value="ECO:0007669"/>
    <property type="project" value="EnsemblPlants"/>
</dbReference>
<dbReference type="PANTHER" id="PTHR36702">
    <property type="entry name" value="HOLLIDAY JUNCTION RESOLVASE"/>
    <property type="match status" value="1"/>
</dbReference>
<evidence type="ECO:0000313" key="1">
    <source>
        <dbReference type="EnsemblPlants" id="AUR62035934-RA:cds"/>
    </source>
</evidence>
<keyword evidence="2" id="KW-1185">Reference proteome</keyword>
<gene>
    <name evidence="1" type="primary">LOC110727378</name>
</gene>
<accession>A0A803MVK7</accession>
<dbReference type="PANTHER" id="PTHR36702:SF1">
    <property type="entry name" value="HOLLIDAY JUNCTION RESOLVASE"/>
    <property type="match status" value="1"/>
</dbReference>
<name>A0A803MVK7_CHEQI</name>
<sequence length="1012" mass="113822">METESSNYDLQSLIEAIKASELVETRIQLILKLGVAVPPDKNPDVDALLEFLIKDIMGRLYMSGCVTVLIEQSNIRCGCQIPRRRPLQGPGKVSNPGAKASEWCAKHLKMTLMSTDHSQEEEHYNVYFQLLLECLNFSVVCFLLVIKNPTLGDELLMDAFDKFILEHLNLIKELISEFKKIHSLTSELLRGVELALDSMMKLCKVYSQTVNWDLWSQTAVQDSSSLDGERAVDFNHVVKIIKFTIEKLSELGTLAADSGGSLVTILNMSWKGVVSLLQLGEGKLAEKINVGDIILTLFSLATDSLKCAAETWYSSLDQTISVIEAKRAFLPIKFYLINAARISSQYPHQAFSVYQDATLCILLLTTLRVTFSRETSLKNVCEAMEELLKPTSLHVLKSLLKSAQLSIDQKLRILDWLFDVDRVLPSSHSEHDTDIQNGLLDEIFSVTCEAVSTTRVMLHGRVTLFIDLLKVSSDLEENVILGITNKLQLCLDVLVDVEVYSSALVLLIPASFGDGKSLVLNWEPFLVSFLRSLKIFMIVVSRTQAWSEMELFLLYNFFHPHFLCWEIIMELWCFLVGHAEDATVTAVIDKLCSLYKVIASSSSLMSLHCTLRKMARSLCLLLASCTPSTVDRVYRFIMIDDKSHDSAVMYAALLMEGFQLNLLSDNLKIAATERIFSEYIHFVDDYIDSPLKFCSADAVMLPAVALSSALQSMQIDPSGIDRKTLKFLSVVLQTYKRSADRITKNHCCRLLSEALGIISTAKHLYGNDQMEDIIIELENMFISVPTGGESELQKCKTALASFMSSLGHMEMAESDDNEKTKAVLHLYHMLLRERHWALLHLAVSAFGYFAARTSCHQLWRFVPADAALSYDLKTGTNANEERFMSELKVFLEKELALPAATASTSEQLQLVLKDGLILREKFQKDSYLNEDATGYESMVLGHENLSNKRRKLPDGFSRGMELMQNGLRTMKNGLSMWQKDQPNSIEVDDKILTQFSRLEEMVNHLAGLADSD</sequence>